<keyword evidence="1 2" id="KW-0238">DNA-binding</keyword>
<sequence length="208" mass="23230">MPNTSHTRSASRDPRARRTRALLRAAVLELSMERDLDGIAMSDIAERAEVNRATVYLHYKDREDLLLDATESTMEGIVDAASACRLLADTHTLSDAPPVHLVNLFTLVDRHRAIYRRMLGENGSSRFASRLEQLLAQAWFEQLLTEAVPGSLDETALLLRAHFLSGALVSVISQWTGGRLDRTENEEHDAVSIERIAQATWSLIRRGA</sequence>
<evidence type="ECO:0000256" key="2">
    <source>
        <dbReference type="PROSITE-ProRule" id="PRU00335"/>
    </source>
</evidence>
<dbReference type="SUPFAM" id="SSF46689">
    <property type="entry name" value="Homeodomain-like"/>
    <property type="match status" value="1"/>
</dbReference>
<dbReference type="PANTHER" id="PTHR43479:SF11">
    <property type="entry name" value="ACREF_ENVCD OPERON REPRESSOR-RELATED"/>
    <property type="match status" value="1"/>
</dbReference>
<gene>
    <name evidence="4" type="ORF">C7M71_007385</name>
</gene>
<keyword evidence="5" id="KW-1185">Reference proteome</keyword>
<dbReference type="InterPro" id="IPR050624">
    <property type="entry name" value="HTH-type_Tx_Regulator"/>
</dbReference>
<evidence type="ECO:0000259" key="3">
    <source>
        <dbReference type="PROSITE" id="PS50977"/>
    </source>
</evidence>
<dbReference type="Gene3D" id="1.10.357.10">
    <property type="entry name" value="Tetracycline Repressor, domain 2"/>
    <property type="match status" value="1"/>
</dbReference>
<dbReference type="RefSeq" id="WP_111489760.1">
    <property type="nucleotide sequence ID" value="NZ_CP031264.1"/>
</dbReference>
<name>A0A345SU86_9ACTN</name>
<dbReference type="PROSITE" id="PS50977">
    <property type="entry name" value="HTH_TETR_2"/>
    <property type="match status" value="1"/>
</dbReference>
<dbReference type="Pfam" id="PF14278">
    <property type="entry name" value="TetR_C_8"/>
    <property type="match status" value="1"/>
</dbReference>
<organism evidence="4 5">
    <name type="scientific">Peterkaempfera bronchialis</name>
    <dbReference type="NCBI Taxonomy" id="2126346"/>
    <lineage>
        <taxon>Bacteria</taxon>
        <taxon>Bacillati</taxon>
        <taxon>Actinomycetota</taxon>
        <taxon>Actinomycetes</taxon>
        <taxon>Kitasatosporales</taxon>
        <taxon>Streptomycetaceae</taxon>
        <taxon>Peterkaempfera</taxon>
    </lineage>
</organism>
<dbReference type="Proteomes" id="UP000249340">
    <property type="component" value="Chromosome"/>
</dbReference>
<dbReference type="InterPro" id="IPR001647">
    <property type="entry name" value="HTH_TetR"/>
</dbReference>
<evidence type="ECO:0000313" key="5">
    <source>
        <dbReference type="Proteomes" id="UP000249340"/>
    </source>
</evidence>
<dbReference type="KEGG" id="stri:C7M71_007385"/>
<dbReference type="AlphaFoldDB" id="A0A345SU86"/>
<reference evidence="5" key="1">
    <citation type="submission" date="2018-07" db="EMBL/GenBank/DDBJ databases">
        <title>Streptacidiphilus bronchialis DSM 106435 chromosome.</title>
        <authorList>
            <person name="Batra D."/>
            <person name="Gulvik C.A."/>
        </authorList>
    </citation>
    <scope>NUCLEOTIDE SEQUENCE [LARGE SCALE GENOMIC DNA]</scope>
    <source>
        <strain evidence="5">DSM 106435</strain>
    </source>
</reference>
<dbReference type="InterPro" id="IPR039532">
    <property type="entry name" value="TetR_C_Firmicutes"/>
</dbReference>
<protein>
    <submittedName>
        <fullName evidence="4">TetR/AcrR family transcriptional regulator</fullName>
    </submittedName>
</protein>
<proteinExistence type="predicted"/>
<evidence type="ECO:0000313" key="4">
    <source>
        <dbReference type="EMBL" id="AXI77291.1"/>
    </source>
</evidence>
<evidence type="ECO:0000256" key="1">
    <source>
        <dbReference type="ARBA" id="ARBA00023125"/>
    </source>
</evidence>
<accession>A0A345SU86</accession>
<dbReference type="InterPro" id="IPR009057">
    <property type="entry name" value="Homeodomain-like_sf"/>
</dbReference>
<dbReference type="OrthoDB" id="3635456at2"/>
<dbReference type="Pfam" id="PF00440">
    <property type="entry name" value="TetR_N"/>
    <property type="match status" value="1"/>
</dbReference>
<dbReference type="EMBL" id="CP031264">
    <property type="protein sequence ID" value="AXI77291.1"/>
    <property type="molecule type" value="Genomic_DNA"/>
</dbReference>
<feature type="DNA-binding region" description="H-T-H motif" evidence="2">
    <location>
        <begin position="40"/>
        <end position="59"/>
    </location>
</feature>
<feature type="domain" description="HTH tetR-type" evidence="3">
    <location>
        <begin position="17"/>
        <end position="77"/>
    </location>
</feature>
<dbReference type="GO" id="GO:0003677">
    <property type="term" value="F:DNA binding"/>
    <property type="evidence" value="ECO:0007669"/>
    <property type="project" value="UniProtKB-UniRule"/>
</dbReference>
<dbReference type="PANTHER" id="PTHR43479">
    <property type="entry name" value="ACREF/ENVCD OPERON REPRESSOR-RELATED"/>
    <property type="match status" value="1"/>
</dbReference>